<dbReference type="ExpressionAtlas" id="A0A2K3KW58">
    <property type="expression patterns" value="baseline"/>
</dbReference>
<comment type="caution">
    <text evidence="2">The sequence shown here is derived from an EMBL/GenBank/DDBJ whole genome shotgun (WGS) entry which is preliminary data.</text>
</comment>
<accession>A0A2K3KW58</accession>
<sequence>MITDQAPPTMASTPSSSSSSSKLCFNSDCKDFKSENRPKKGWRLRSGDLAQLCDRCGLAPFLHPL</sequence>
<organism evidence="2 3">
    <name type="scientific">Trifolium pratense</name>
    <name type="common">Red clover</name>
    <dbReference type="NCBI Taxonomy" id="57577"/>
    <lineage>
        <taxon>Eukaryota</taxon>
        <taxon>Viridiplantae</taxon>
        <taxon>Streptophyta</taxon>
        <taxon>Embryophyta</taxon>
        <taxon>Tracheophyta</taxon>
        <taxon>Spermatophyta</taxon>
        <taxon>Magnoliopsida</taxon>
        <taxon>eudicotyledons</taxon>
        <taxon>Gunneridae</taxon>
        <taxon>Pentapetalae</taxon>
        <taxon>rosids</taxon>
        <taxon>fabids</taxon>
        <taxon>Fabales</taxon>
        <taxon>Fabaceae</taxon>
        <taxon>Papilionoideae</taxon>
        <taxon>50 kb inversion clade</taxon>
        <taxon>NPAAA clade</taxon>
        <taxon>Hologalegina</taxon>
        <taxon>IRL clade</taxon>
        <taxon>Trifolieae</taxon>
        <taxon>Trifolium</taxon>
    </lineage>
</organism>
<protein>
    <submittedName>
        <fullName evidence="2">B3 domain-containing protein</fullName>
    </submittedName>
</protein>
<dbReference type="Proteomes" id="UP000236291">
    <property type="component" value="Unassembled WGS sequence"/>
</dbReference>
<reference evidence="2 3" key="2">
    <citation type="journal article" date="2017" name="Front. Plant Sci.">
        <title>Gene Classification and Mining of Molecular Markers Useful in Red Clover (Trifolium pratense) Breeding.</title>
        <authorList>
            <person name="Istvanek J."/>
            <person name="Dluhosova J."/>
            <person name="Dluhos P."/>
            <person name="Patkova L."/>
            <person name="Nedelnik J."/>
            <person name="Repkova J."/>
        </authorList>
    </citation>
    <scope>NUCLEOTIDE SEQUENCE [LARGE SCALE GENOMIC DNA]</scope>
    <source>
        <strain evidence="3">cv. Tatra</strain>
        <tissue evidence="2">Young leaves</tissue>
    </source>
</reference>
<feature type="region of interest" description="Disordered" evidence="1">
    <location>
        <begin position="1"/>
        <end position="24"/>
    </location>
</feature>
<gene>
    <name evidence="2" type="ORF">L195_g057472</name>
</gene>
<evidence type="ECO:0000313" key="2">
    <source>
        <dbReference type="EMBL" id="PNX70517.1"/>
    </source>
</evidence>
<name>A0A2K3KW58_TRIPR</name>
<reference evidence="2 3" key="1">
    <citation type="journal article" date="2014" name="Am. J. Bot.">
        <title>Genome assembly and annotation for red clover (Trifolium pratense; Fabaceae).</title>
        <authorList>
            <person name="Istvanek J."/>
            <person name="Jaros M."/>
            <person name="Krenek A."/>
            <person name="Repkova J."/>
        </authorList>
    </citation>
    <scope>NUCLEOTIDE SEQUENCE [LARGE SCALE GENOMIC DNA]</scope>
    <source>
        <strain evidence="3">cv. Tatra</strain>
        <tissue evidence="2">Young leaves</tissue>
    </source>
</reference>
<dbReference type="AlphaFoldDB" id="A0A2K3KW58"/>
<evidence type="ECO:0000313" key="3">
    <source>
        <dbReference type="Proteomes" id="UP000236291"/>
    </source>
</evidence>
<dbReference type="EMBL" id="ASHM01114060">
    <property type="protein sequence ID" value="PNX70517.1"/>
    <property type="molecule type" value="Genomic_DNA"/>
</dbReference>
<evidence type="ECO:0000256" key="1">
    <source>
        <dbReference type="SAM" id="MobiDB-lite"/>
    </source>
</evidence>
<proteinExistence type="predicted"/>